<feature type="region of interest" description="Disordered" evidence="1">
    <location>
        <begin position="1598"/>
        <end position="1656"/>
    </location>
</feature>
<feature type="compositionally biased region" description="Basic and acidic residues" evidence="1">
    <location>
        <begin position="144"/>
        <end position="159"/>
    </location>
</feature>
<evidence type="ECO:0000313" key="2">
    <source>
        <dbReference type="EMBL" id="EGG07053.1"/>
    </source>
</evidence>
<feature type="compositionally biased region" description="Basic and acidic residues" evidence="1">
    <location>
        <begin position="1111"/>
        <end position="1121"/>
    </location>
</feature>
<dbReference type="GeneID" id="18922794"/>
<protein>
    <submittedName>
        <fullName evidence="2">Uncharacterized protein</fullName>
    </submittedName>
</protein>
<feature type="compositionally biased region" description="Low complexity" evidence="1">
    <location>
        <begin position="27"/>
        <end position="37"/>
    </location>
</feature>
<dbReference type="OrthoDB" id="2506494at2759"/>
<dbReference type="KEGG" id="mlr:MELLADRAFT_106057"/>
<feature type="compositionally biased region" description="Low complexity" evidence="1">
    <location>
        <begin position="276"/>
        <end position="285"/>
    </location>
</feature>
<feature type="compositionally biased region" description="Polar residues" evidence="1">
    <location>
        <begin position="1249"/>
        <end position="1264"/>
    </location>
</feature>
<feature type="region of interest" description="Disordered" evidence="1">
    <location>
        <begin position="1934"/>
        <end position="1997"/>
    </location>
</feature>
<feature type="region of interest" description="Disordered" evidence="1">
    <location>
        <begin position="1529"/>
        <end position="1553"/>
    </location>
</feature>
<feature type="compositionally biased region" description="Polar residues" evidence="1">
    <location>
        <begin position="217"/>
        <end position="240"/>
    </location>
</feature>
<feature type="compositionally biased region" description="Polar residues" evidence="1">
    <location>
        <begin position="72"/>
        <end position="84"/>
    </location>
</feature>
<feature type="compositionally biased region" description="Polar residues" evidence="1">
    <location>
        <begin position="1422"/>
        <end position="1431"/>
    </location>
</feature>
<feature type="compositionally biased region" description="Polar residues" evidence="1">
    <location>
        <begin position="1607"/>
        <end position="1617"/>
    </location>
</feature>
<feature type="compositionally biased region" description="Polar residues" evidence="1">
    <location>
        <begin position="1647"/>
        <end position="1656"/>
    </location>
</feature>
<name>F4RK81_MELLP</name>
<feature type="region of interest" description="Disordered" evidence="1">
    <location>
        <begin position="1"/>
        <end position="42"/>
    </location>
</feature>
<reference evidence="3" key="1">
    <citation type="journal article" date="2011" name="Proc. Natl. Acad. Sci. U.S.A.">
        <title>Obligate biotrophy features unraveled by the genomic analysis of rust fungi.</title>
        <authorList>
            <person name="Duplessis S."/>
            <person name="Cuomo C.A."/>
            <person name="Lin Y.-C."/>
            <person name="Aerts A."/>
            <person name="Tisserant E."/>
            <person name="Veneault-Fourrey C."/>
            <person name="Joly D.L."/>
            <person name="Hacquard S."/>
            <person name="Amselem J."/>
            <person name="Cantarel B.L."/>
            <person name="Chiu R."/>
            <person name="Coutinho P.M."/>
            <person name="Feau N."/>
            <person name="Field M."/>
            <person name="Frey P."/>
            <person name="Gelhaye E."/>
            <person name="Goldberg J."/>
            <person name="Grabherr M.G."/>
            <person name="Kodira C.D."/>
            <person name="Kohler A."/>
            <person name="Kuees U."/>
            <person name="Lindquist E.A."/>
            <person name="Lucas S.M."/>
            <person name="Mago R."/>
            <person name="Mauceli E."/>
            <person name="Morin E."/>
            <person name="Murat C."/>
            <person name="Pangilinan J.L."/>
            <person name="Park R."/>
            <person name="Pearson M."/>
            <person name="Quesneville H."/>
            <person name="Rouhier N."/>
            <person name="Sakthikumar S."/>
            <person name="Salamov A.A."/>
            <person name="Schmutz J."/>
            <person name="Selles B."/>
            <person name="Shapiro H."/>
            <person name="Tanguay P."/>
            <person name="Tuskan G.A."/>
            <person name="Henrissat B."/>
            <person name="Van de Peer Y."/>
            <person name="Rouze P."/>
            <person name="Ellis J.G."/>
            <person name="Dodds P.N."/>
            <person name="Schein J.E."/>
            <person name="Zhong S."/>
            <person name="Hamelin R.C."/>
            <person name="Grigoriev I.V."/>
            <person name="Szabo L.J."/>
            <person name="Martin F."/>
        </authorList>
    </citation>
    <scope>NUCLEOTIDE SEQUENCE [LARGE SCALE GENOMIC DNA]</scope>
    <source>
        <strain evidence="3">98AG31 / pathotype 3-4-7</strain>
    </source>
</reference>
<feature type="region of interest" description="Disordered" evidence="1">
    <location>
        <begin position="1674"/>
        <end position="1906"/>
    </location>
</feature>
<dbReference type="VEuPathDB" id="FungiDB:MELLADRAFT_106057"/>
<accession>F4RK81</accession>
<feature type="region of interest" description="Disordered" evidence="1">
    <location>
        <begin position="2124"/>
        <end position="2194"/>
    </location>
</feature>
<dbReference type="EMBL" id="GL883105">
    <property type="protein sequence ID" value="EGG07053.1"/>
    <property type="molecule type" value="Genomic_DNA"/>
</dbReference>
<feature type="compositionally biased region" description="Polar residues" evidence="1">
    <location>
        <begin position="1377"/>
        <end position="1391"/>
    </location>
</feature>
<feature type="compositionally biased region" description="Low complexity" evidence="1">
    <location>
        <begin position="1206"/>
        <end position="1228"/>
    </location>
</feature>
<feature type="region of interest" description="Disordered" evidence="1">
    <location>
        <begin position="2064"/>
        <end position="2086"/>
    </location>
</feature>
<keyword evidence="3" id="KW-1185">Reference proteome</keyword>
<feature type="compositionally biased region" description="Low complexity" evidence="1">
    <location>
        <begin position="1786"/>
        <end position="1800"/>
    </location>
</feature>
<feature type="compositionally biased region" description="Polar residues" evidence="1">
    <location>
        <begin position="1877"/>
        <end position="1895"/>
    </location>
</feature>
<dbReference type="RefSeq" id="XP_007409495.1">
    <property type="nucleotide sequence ID" value="XM_007409433.1"/>
</dbReference>
<feature type="region of interest" description="Disordered" evidence="1">
    <location>
        <begin position="1422"/>
        <end position="1499"/>
    </location>
</feature>
<feature type="compositionally biased region" description="Basic and acidic residues" evidence="1">
    <location>
        <begin position="102"/>
        <end position="117"/>
    </location>
</feature>
<evidence type="ECO:0000313" key="3">
    <source>
        <dbReference type="Proteomes" id="UP000001072"/>
    </source>
</evidence>
<feature type="compositionally biased region" description="Polar residues" evidence="1">
    <location>
        <begin position="1183"/>
        <end position="1195"/>
    </location>
</feature>
<dbReference type="Proteomes" id="UP000001072">
    <property type="component" value="Unassembled WGS sequence"/>
</dbReference>
<evidence type="ECO:0000256" key="1">
    <source>
        <dbReference type="SAM" id="MobiDB-lite"/>
    </source>
</evidence>
<gene>
    <name evidence="2" type="ORF">MELLADRAFT_106057</name>
</gene>
<feature type="compositionally biased region" description="Polar residues" evidence="1">
    <location>
        <begin position="1474"/>
        <end position="1499"/>
    </location>
</feature>
<dbReference type="HOGENOM" id="CLU_232448_0_0_1"/>
<sequence>MAGSNPRRPRYSHPINGPSLIPQHILSQQTSSASSSSRPLRDPYQVLSADDFDGFVGSITSRIREALLGGPNRQSNQPSRSVSRAQEDVFGEVASVPADNHPSPHEQTDVIPHKDYPVSDNLSSQDTDEERVESSSSEEVVEEVASRQRIEVDLSKDDSSIESDDPEPSSLDEEEEEEDRMTEEGEEEDDEQRNENLELDESLSVSESQDETDSDQESTGQTNGSRTVNGNLRSSSQQNLRSDHLSTNHRPSPHPPGASQSHPPEIIPIDDDSDVEVSSSISSSSYIAPLDALEAEQDADVTIHGIEESDDTDGSQGSQNTDSEEFRSENLEDEPAREESPMEDITVPLPTHEQALGQASSHTLSKENLSTQDVNRRGSLPISRTSIRSSDSKDCIQSIPEGVVSQRVNFFEPRTILPVNESRNLAVPPKNETLADRQLSKTDDVIENSLDPRPDPPQLLASSSRSLQRIGSFSADGKMIFRPSSETSEDMLEDENDDYLGGFLEYSKTEEFQTDLDGPIVSTSVHYRQHIEVTNNHQDLGDRNTTNEFDPLSVDPALDQLTESHISVTQITQQTPIVIDDDDDEVDHLSHAMPESRLDHMRSVAEDGNPHAAIYDTGDCATLNSQRTTTHVVDDNDLFEGDRDLQLHRLGQDHLEKYSMIDELLEEYPDVDVSPVLGADADEQSRMQSLTSLPNSDSQTENILERLMQTDPKFQGLVEQAERHGVELEAQEAASNDEALARALKAGEGNMQKILDNLLGISPQTPSTSLTSTSALEAVETTNALPASDALHSQEPETTVAQSLAPNHTPFVCKLSEHLLMSVTALNKKYESHSGARPIENPSIILAEPSASSIDQLWGDFTSDPASGQLLLDNFIQPISLDSIPANTSASSKGKSTVANPIHEGTDMQQGVPIEVPSLPDLHSTEEETSIFVTEPMESSIDQARATDAMDVDQPLAELIASPAPPVMEHNEQASWSRLEGPTQCEEVDMLALSPPALSPSTLSHSNAVEYEAAMNDIMQKVFGTQEVIHDTPAQEVGQDEQDIIQSNPSTLLRDIESTIEAINTEISKAEAPLTMEVMSEVLSANEAVHDKTESSDLLTNILTTQATQHSDAKAAEDLGRSRPSSSRGHVNAVTFADSPLLEVTPASHMDWVDDTGDEDAEKSISSETRVSTHRTDELPTPLASTTQGQRTPSELSERFTSLGPASFVTSSAPSSIASSDTISAPASVAPPPPLPSASMGAPTAALGLTNQINRRSSIDSSTHAEPPSPSTSTRQRSAPITKEQVNAPGLPHIQETADFYNAPGSNDDNVLNPLDPPPPSDVFSLASLPPVVDPNPSDESTSVPEPLGRPVLPDPGRTPAPTTGEAIRLDDIPTPYLTSINSQSRESSVVVQAAGSPSPPKSTLMPECEINVAGLPHQCSTASEDLSQVEASEKLPDPSMPPAASTIPTIQLEDIQSAQLALDPDNGNHPSRESSVVAQPAGSPQPTTATKAFFSPSLTSMSGPTEFLNPMNIGNSSTSSAEANLGANPIRIEPSNNGTQLLDAEGTNHGVADQDKGVYEVKQAESSSMVGVSASLVSSPLSALPAESADLPIPDVLSSKKASHDSAVSGSPSTNVIHDGSDESMSQPMTGEKAKRGRPKGRKSAASKNMDANYSVTAKEIATERARELQLEADLKSTLQKRKRAKQPSTQAHPIASASPKNEGVVEGPPKSKDGSSSVIHTPRKVYITRSRQSTNVPTDDGSVVESNMTEEEEPEDLIGSQTRQMRRAASNRLTSASPKPPSRSPLSRPSRSPLARLSRSPRSRPSRFGSPRTSPAPGPTNLVDNSTMVDIPEEEVTVSPLPTKKTGKGKGRKSNPTTRMSSPPAIPATPILNKKPSSTASEPSDIGQSSKKQTLGAVPGGDTNIASQLSAELQLNVPGLILQRSNDELAPRRRLHQHHSSSTLLPTLNVPLKEPMPLEQTEMKAKSKPGSTRGGRRRRSELEGRPLPSSQPPVTRSHCHYVRIKFTKLSERLRDEVKLDTFLVPQCAMGDEDVKNLMVEEGVEEVGDATVEEQSRSFKIGTDGKRVNEGGGTSNEMIEGEEQEPEEMVVNEEMMKLLIRLVGLGLIHEGQVEVLMPLPLSNGKKIEGENEDEDEIERGRRSRRMSQSNSPATSVTSFRSYDSNRMKSKTKTKRKSSHLRDSSLISSKKTKH</sequence>
<feature type="compositionally biased region" description="Polar residues" evidence="1">
    <location>
        <begin position="1447"/>
        <end position="1460"/>
    </location>
</feature>
<feature type="region of interest" description="Disordered" evidence="1">
    <location>
        <begin position="67"/>
        <end position="342"/>
    </location>
</feature>
<organism evidence="3">
    <name type="scientific">Melampsora larici-populina (strain 98AG31 / pathotype 3-4-7)</name>
    <name type="common">Poplar leaf rust fungus</name>
    <dbReference type="NCBI Taxonomy" id="747676"/>
    <lineage>
        <taxon>Eukaryota</taxon>
        <taxon>Fungi</taxon>
        <taxon>Dikarya</taxon>
        <taxon>Basidiomycota</taxon>
        <taxon>Pucciniomycotina</taxon>
        <taxon>Pucciniomycetes</taxon>
        <taxon>Pucciniales</taxon>
        <taxon>Melampsoraceae</taxon>
        <taxon>Melampsora</taxon>
    </lineage>
</organism>
<feature type="compositionally biased region" description="Polar residues" evidence="1">
    <location>
        <begin position="357"/>
        <end position="373"/>
    </location>
</feature>
<feature type="region of interest" description="Disordered" evidence="1">
    <location>
        <begin position="356"/>
        <end position="394"/>
    </location>
</feature>
<feature type="region of interest" description="Disordered" evidence="1">
    <location>
        <begin position="1109"/>
        <end position="1131"/>
    </location>
</feature>
<feature type="compositionally biased region" description="Polar residues" evidence="1">
    <location>
        <begin position="2147"/>
        <end position="2165"/>
    </location>
</feature>
<feature type="region of interest" description="Disordered" evidence="1">
    <location>
        <begin position="1147"/>
        <end position="1406"/>
    </location>
</feature>
<feature type="compositionally biased region" description="Low complexity" evidence="1">
    <location>
        <begin position="1808"/>
        <end position="1817"/>
    </location>
</feature>
<feature type="compositionally biased region" description="Basic residues" evidence="1">
    <location>
        <begin position="1636"/>
        <end position="1646"/>
    </location>
</feature>
<feature type="compositionally biased region" description="Low complexity" evidence="1">
    <location>
        <begin position="2184"/>
        <end position="2194"/>
    </location>
</feature>
<proteinExistence type="predicted"/>
<feature type="compositionally biased region" description="Acidic residues" evidence="1">
    <location>
        <begin position="160"/>
        <end position="201"/>
    </location>
</feature>
<dbReference type="InParanoid" id="F4RK81"/>
<feature type="compositionally biased region" description="Basic residues" evidence="1">
    <location>
        <begin position="2168"/>
        <end position="2179"/>
    </location>
</feature>